<dbReference type="Pfam" id="PF13409">
    <property type="entry name" value="GST_N_2"/>
    <property type="match status" value="1"/>
</dbReference>
<protein>
    <submittedName>
        <fullName evidence="4">Glutathione S-transferase family protein</fullName>
    </submittedName>
</protein>
<dbReference type="InterPro" id="IPR036282">
    <property type="entry name" value="Glutathione-S-Trfase_C_sf"/>
</dbReference>
<feature type="domain" description="GST C-terminal" evidence="3">
    <location>
        <begin position="89"/>
        <end position="220"/>
    </location>
</feature>
<evidence type="ECO:0000313" key="4">
    <source>
        <dbReference type="EMBL" id="MDQ7248695.1"/>
    </source>
</evidence>
<dbReference type="PROSITE" id="PS50405">
    <property type="entry name" value="GST_CTER"/>
    <property type="match status" value="1"/>
</dbReference>
<gene>
    <name evidence="4" type="ORF">Q8A70_13500</name>
</gene>
<evidence type="ECO:0000259" key="2">
    <source>
        <dbReference type="PROSITE" id="PS50404"/>
    </source>
</evidence>
<dbReference type="Pfam" id="PF00043">
    <property type="entry name" value="GST_C"/>
    <property type="match status" value="1"/>
</dbReference>
<feature type="domain" description="GST N-terminal" evidence="2">
    <location>
        <begin position="1"/>
        <end position="79"/>
    </location>
</feature>
<comment type="caution">
    <text evidence="4">The sequence shown here is derived from an EMBL/GenBank/DDBJ whole genome shotgun (WGS) entry which is preliminary data.</text>
</comment>
<dbReference type="SUPFAM" id="SSF52833">
    <property type="entry name" value="Thioredoxin-like"/>
    <property type="match status" value="1"/>
</dbReference>
<dbReference type="InterPro" id="IPR004046">
    <property type="entry name" value="GST_C"/>
</dbReference>
<evidence type="ECO:0000259" key="3">
    <source>
        <dbReference type="PROSITE" id="PS50405"/>
    </source>
</evidence>
<evidence type="ECO:0000256" key="1">
    <source>
        <dbReference type="ARBA" id="ARBA00011738"/>
    </source>
</evidence>
<dbReference type="Proteomes" id="UP001230156">
    <property type="component" value="Unassembled WGS sequence"/>
</dbReference>
<evidence type="ECO:0000313" key="5">
    <source>
        <dbReference type="Proteomes" id="UP001230156"/>
    </source>
</evidence>
<dbReference type="PANTHER" id="PTHR43969">
    <property type="entry name" value="GLUTATHIONE S TRANSFERASE D10, ISOFORM A-RELATED"/>
    <property type="match status" value="1"/>
</dbReference>
<keyword evidence="5" id="KW-1185">Reference proteome</keyword>
<dbReference type="SUPFAM" id="SSF47616">
    <property type="entry name" value="GST C-terminal domain-like"/>
    <property type="match status" value="1"/>
</dbReference>
<dbReference type="InterPro" id="IPR010987">
    <property type="entry name" value="Glutathione-S-Trfase_C-like"/>
</dbReference>
<dbReference type="Gene3D" id="1.20.1050.10">
    <property type="match status" value="1"/>
</dbReference>
<name>A0ABU0YLV3_9PROT</name>
<dbReference type="RefSeq" id="WP_379956179.1">
    <property type="nucleotide sequence ID" value="NZ_JAUYVI010000004.1"/>
</dbReference>
<accession>A0ABU0YLV3</accession>
<dbReference type="Gene3D" id="3.40.30.10">
    <property type="entry name" value="Glutaredoxin"/>
    <property type="match status" value="1"/>
</dbReference>
<reference evidence="5" key="1">
    <citation type="submission" date="2023-08" db="EMBL/GenBank/DDBJ databases">
        <title>Rhodospirillaceae gen. nov., a novel taxon isolated from the Yangtze River Yuezi River estuary sludge.</title>
        <authorList>
            <person name="Ruan L."/>
        </authorList>
    </citation>
    <scope>NUCLEOTIDE SEQUENCE [LARGE SCALE GENOMIC DNA]</scope>
    <source>
        <strain evidence="5">R-7</strain>
    </source>
</reference>
<dbReference type="PROSITE" id="PS50404">
    <property type="entry name" value="GST_NTER"/>
    <property type="match status" value="1"/>
</dbReference>
<organism evidence="4 5">
    <name type="scientific">Dongia sedimenti</name>
    <dbReference type="NCBI Taxonomy" id="3064282"/>
    <lineage>
        <taxon>Bacteria</taxon>
        <taxon>Pseudomonadati</taxon>
        <taxon>Pseudomonadota</taxon>
        <taxon>Alphaproteobacteria</taxon>
        <taxon>Rhodospirillales</taxon>
        <taxon>Dongiaceae</taxon>
        <taxon>Dongia</taxon>
    </lineage>
</organism>
<dbReference type="InterPro" id="IPR004045">
    <property type="entry name" value="Glutathione_S-Trfase_N"/>
</dbReference>
<proteinExistence type="predicted"/>
<comment type="subunit">
    <text evidence="1">Homodimer.</text>
</comment>
<sequence>MRCLLHHPLQPQSRLIRLQLAEKRLDADLVVERPWDRRDELLMVNPAGEVPVLIEENGPTLCGFYPALEYLEEAYPDTAGAGAPLLGRSLQDRAEVRRLIGWFDGKFEREVTRNLLHEKIFKRFMPNAGGGPDSSAIRAGKANIATHLQYIAWLTERRAWLAGSALSLADLMAAAQLSAIDYLGDVPWDEHEGAKDWYARLKSRPSFRALLADNLPGAPPPPHYADLDF</sequence>
<dbReference type="PANTHER" id="PTHR43969:SF9">
    <property type="entry name" value="GLUTATHIONE S TRANSFERASE D10, ISOFORM A-RELATED"/>
    <property type="match status" value="1"/>
</dbReference>
<dbReference type="InterPro" id="IPR036249">
    <property type="entry name" value="Thioredoxin-like_sf"/>
</dbReference>
<dbReference type="CDD" id="cd00299">
    <property type="entry name" value="GST_C_family"/>
    <property type="match status" value="1"/>
</dbReference>
<dbReference type="EMBL" id="JAUYVI010000004">
    <property type="protein sequence ID" value="MDQ7248695.1"/>
    <property type="molecule type" value="Genomic_DNA"/>
</dbReference>